<dbReference type="Pfam" id="PF23886">
    <property type="entry name" value="DUF7239"/>
    <property type="match status" value="1"/>
</dbReference>
<gene>
    <name evidence="1" type="ORF">D2E76_19280</name>
</gene>
<evidence type="ECO:0000313" key="1">
    <source>
        <dbReference type="EMBL" id="RIT35141.1"/>
    </source>
</evidence>
<dbReference type="RefSeq" id="WP_100480977.1">
    <property type="nucleotide sequence ID" value="NZ_QDET01000001.1"/>
</dbReference>
<accession>A0ABD7HKP4</accession>
<sequence>MSETVRDPREEKLPQWARKLLADERYRASRAEHRLAEHVAKVAKSRIWYGGYDNPIYIPDDNGYQTVYFYPSGGDSTFQQIAVTIRDGAIEIQGGDTLTIELQAGNTFRARLRGDS</sequence>
<protein>
    <submittedName>
        <fullName evidence="1">Uncharacterized protein</fullName>
    </submittedName>
</protein>
<proteinExistence type="predicted"/>
<dbReference type="InterPro" id="IPR055663">
    <property type="entry name" value="DUF7239"/>
</dbReference>
<name>A0ABD7HKP4_9MYCO</name>
<reference evidence="1 2" key="1">
    <citation type="submission" date="2018-08" db="EMBL/GenBank/DDBJ databases">
        <title>Linezolid Resistance in Mycobacterium abscessus: MIC Distribution and Comprehensive Investigation of Resistance Mechanisms.</title>
        <authorList>
            <person name="Ye M."/>
            <person name="Xu L."/>
            <person name="Zou Y."/>
            <person name="Li B."/>
            <person name="Guo Q."/>
            <person name="Zhang Y."/>
            <person name="Zhan M."/>
            <person name="Xu B."/>
            <person name="Yu F."/>
            <person name="Zhang Z."/>
            <person name="Chu H."/>
        </authorList>
    </citation>
    <scope>NUCLEOTIDE SEQUENCE [LARGE SCALE GENOMIC DNA]</scope>
    <source>
        <strain evidence="1 2">G143</strain>
    </source>
</reference>
<organism evidence="1 2">
    <name type="scientific">Mycobacteroides abscessus</name>
    <dbReference type="NCBI Taxonomy" id="36809"/>
    <lineage>
        <taxon>Bacteria</taxon>
        <taxon>Bacillati</taxon>
        <taxon>Actinomycetota</taxon>
        <taxon>Actinomycetes</taxon>
        <taxon>Mycobacteriales</taxon>
        <taxon>Mycobacteriaceae</taxon>
        <taxon>Mycobacteroides</taxon>
    </lineage>
</organism>
<evidence type="ECO:0000313" key="2">
    <source>
        <dbReference type="Proteomes" id="UP000284557"/>
    </source>
</evidence>
<comment type="caution">
    <text evidence="1">The sequence shown here is derived from an EMBL/GenBank/DDBJ whole genome shotgun (WGS) entry which is preliminary data.</text>
</comment>
<dbReference type="AlphaFoldDB" id="A0ABD7HKP4"/>
<dbReference type="Proteomes" id="UP000284557">
    <property type="component" value="Unassembled WGS sequence"/>
</dbReference>
<dbReference type="EMBL" id="QXBN01000015">
    <property type="protein sequence ID" value="RIT35141.1"/>
    <property type="molecule type" value="Genomic_DNA"/>
</dbReference>